<evidence type="ECO:0000259" key="7">
    <source>
        <dbReference type="PROSITE" id="PS50112"/>
    </source>
</evidence>
<feature type="domain" description="Histidine kinase" evidence="6">
    <location>
        <begin position="768"/>
        <end position="892"/>
    </location>
</feature>
<accession>A0A0F9KXU1</accession>
<dbReference type="Pfam" id="PF08447">
    <property type="entry name" value="PAS_3"/>
    <property type="match status" value="1"/>
</dbReference>
<evidence type="ECO:0000313" key="9">
    <source>
        <dbReference type="EMBL" id="KKM20235.1"/>
    </source>
</evidence>
<dbReference type="PANTHER" id="PTHR43304">
    <property type="entry name" value="PHYTOCHROME-LIKE PROTEIN CPH1"/>
    <property type="match status" value="1"/>
</dbReference>
<feature type="domain" description="PAS" evidence="7">
    <location>
        <begin position="392"/>
        <end position="447"/>
    </location>
</feature>
<dbReference type="InterPro" id="IPR036097">
    <property type="entry name" value="HisK_dim/P_sf"/>
</dbReference>
<dbReference type="InterPro" id="IPR013655">
    <property type="entry name" value="PAS_fold_3"/>
</dbReference>
<name>A0A0F9KXU1_9ZZZZ</name>
<dbReference type="SMART" id="SM00388">
    <property type="entry name" value="HisKA"/>
    <property type="match status" value="1"/>
</dbReference>
<feature type="domain" description="PAC" evidence="8">
    <location>
        <begin position="215"/>
        <end position="265"/>
    </location>
</feature>
<proteinExistence type="predicted"/>
<dbReference type="PROSITE" id="PS50113">
    <property type="entry name" value="PAC"/>
    <property type="match status" value="4"/>
</dbReference>
<dbReference type="CDD" id="cd00082">
    <property type="entry name" value="HisKA"/>
    <property type="match status" value="1"/>
</dbReference>
<dbReference type="InterPro" id="IPR036890">
    <property type="entry name" value="HATPase_C_sf"/>
</dbReference>
<dbReference type="Pfam" id="PF08448">
    <property type="entry name" value="PAS_4"/>
    <property type="match status" value="3"/>
</dbReference>
<reference evidence="9" key="1">
    <citation type="journal article" date="2015" name="Nature">
        <title>Complex archaea that bridge the gap between prokaryotes and eukaryotes.</title>
        <authorList>
            <person name="Spang A."/>
            <person name="Saw J.H."/>
            <person name="Jorgensen S.L."/>
            <person name="Zaremba-Niedzwiedzka K."/>
            <person name="Martijn J."/>
            <person name="Lind A.E."/>
            <person name="van Eijk R."/>
            <person name="Schleper C."/>
            <person name="Guy L."/>
            <person name="Ettema T.J."/>
        </authorList>
    </citation>
    <scope>NUCLEOTIDE SEQUENCE</scope>
</reference>
<protein>
    <recommendedName>
        <fullName evidence="2">histidine kinase</fullName>
        <ecNumber evidence="2">2.7.13.3</ecNumber>
    </recommendedName>
</protein>
<dbReference type="GO" id="GO:0000155">
    <property type="term" value="F:phosphorelay sensor kinase activity"/>
    <property type="evidence" value="ECO:0007669"/>
    <property type="project" value="InterPro"/>
</dbReference>
<sequence length="892" mass="103778">MDSSQQISDERDTIQRLIESEERWRSITQYTPDNIMQLDLEGNIMYINHTVPDLSIDEVIGKSIYQFVPEKYRENMRNTFASVLSTGESGNYETGYRDKKGNDFFFEAHVGPILNSGQIVGFIARSTDVTNRRMAEEKLKEIELRYRTTFEQSPDGIIILDLETTRALEFNNAICDILGYSREEFAELKIADYDIFEGPSEARVHIEKVLQQGRDDFDTKMRTKNGDIRDIHVIVKVIELSGKKYFQSIWRDITESKKTERKLKESEILYRTTVNGLQDYLHVINQDLELVLINNSLKQSIKDLNLDTNLIGKDINEVFPFLSDKVLDEYRSVFNNKSLLITVENTFIDKKDYTTETRKIPIFDDEENVIQIITIIRDITEAKQSEQKLKESEEFLRLIIDNAPVMFSSIDDKGKVLLYNKEMERNFGWTREEVYEMNDFPSKIFPEPGIKDIVMERIKESDGKFSDNEWKVHTKDGTIRTQLWANFRQPNGTHFSVGLDITDKKESEEKWKALSENSPAHIMLLDREHKILFINRTVPDLTKKEVIGTSVYAFIPQEFHQIARSSHNSVWKTGEPVTYSTNYITMEGDTRFFDVWIGPVFQSGNIFALVSHSMDVTEKTEAELKLRQSEERYRTFVQNIQGIAYQGYQDFSAAFFDGAVEEITGYTSQDFMVGRIKWNQIIYPDDAPIIQKKVETFYSTSAENDSREYRIIRKNGEIRWILEKVQKNYVYKKKIEGVQGIIVDITKRKKAENELKELNKLKSEFLRRASHELKTPLISIKGFSDLILSLYADKLDPVIMINLREINDGCERLQNIINNLLKTSRLESPDLKPKLQKEDLSFLIKFCVHELESLAVTRNQSIKLDIQNDLYANVEKEEIHDVVSNLLTNAIK</sequence>
<dbReference type="PANTHER" id="PTHR43304:SF1">
    <property type="entry name" value="PAC DOMAIN-CONTAINING PROTEIN"/>
    <property type="match status" value="1"/>
</dbReference>
<feature type="domain" description="PAC" evidence="8">
    <location>
        <begin position="337"/>
        <end position="391"/>
    </location>
</feature>
<dbReference type="Pfam" id="PF00989">
    <property type="entry name" value="PAS"/>
    <property type="match status" value="1"/>
</dbReference>
<keyword evidence="3" id="KW-0597">Phosphoprotein</keyword>
<comment type="catalytic activity">
    <reaction evidence="1">
        <text>ATP + protein L-histidine = ADP + protein N-phospho-L-histidine.</text>
        <dbReference type="EC" id="2.7.13.3"/>
    </reaction>
</comment>
<organism evidence="9">
    <name type="scientific">marine sediment metagenome</name>
    <dbReference type="NCBI Taxonomy" id="412755"/>
    <lineage>
        <taxon>unclassified sequences</taxon>
        <taxon>metagenomes</taxon>
        <taxon>ecological metagenomes</taxon>
    </lineage>
</organism>
<dbReference type="SMART" id="SM00086">
    <property type="entry name" value="PAC"/>
    <property type="match status" value="4"/>
</dbReference>
<dbReference type="GO" id="GO:0006355">
    <property type="term" value="P:regulation of DNA-templated transcription"/>
    <property type="evidence" value="ECO:0007669"/>
    <property type="project" value="InterPro"/>
</dbReference>
<evidence type="ECO:0000256" key="1">
    <source>
        <dbReference type="ARBA" id="ARBA00000085"/>
    </source>
</evidence>
<dbReference type="PROSITE" id="PS50109">
    <property type="entry name" value="HIS_KIN"/>
    <property type="match status" value="1"/>
</dbReference>
<dbReference type="SMART" id="SM00091">
    <property type="entry name" value="PAS"/>
    <property type="match status" value="5"/>
</dbReference>
<feature type="domain" description="PAS" evidence="7">
    <location>
        <begin position="142"/>
        <end position="185"/>
    </location>
</feature>
<dbReference type="SUPFAM" id="SSF55785">
    <property type="entry name" value="PYP-like sensor domain (PAS domain)"/>
    <property type="match status" value="6"/>
</dbReference>
<dbReference type="InterPro" id="IPR003661">
    <property type="entry name" value="HisK_dim/P_dom"/>
</dbReference>
<gene>
    <name evidence="9" type="ORF">LCGC14_1647510</name>
</gene>
<comment type="caution">
    <text evidence="9">The sequence shown here is derived from an EMBL/GenBank/DDBJ whole genome shotgun (WGS) entry which is preliminary data.</text>
</comment>
<keyword evidence="5" id="KW-0418">Kinase</keyword>
<dbReference type="InterPro" id="IPR000700">
    <property type="entry name" value="PAS-assoc_C"/>
</dbReference>
<evidence type="ECO:0000259" key="8">
    <source>
        <dbReference type="PROSITE" id="PS50113"/>
    </source>
</evidence>
<dbReference type="InterPro" id="IPR013656">
    <property type="entry name" value="PAS_4"/>
</dbReference>
<dbReference type="InterPro" id="IPR000014">
    <property type="entry name" value="PAS"/>
</dbReference>
<dbReference type="CDD" id="cd00130">
    <property type="entry name" value="PAS"/>
    <property type="match status" value="5"/>
</dbReference>
<dbReference type="InterPro" id="IPR052162">
    <property type="entry name" value="Sensor_kinase/Photoreceptor"/>
</dbReference>
<dbReference type="InterPro" id="IPR013767">
    <property type="entry name" value="PAS_fold"/>
</dbReference>
<feature type="domain" description="PAS" evidence="7">
    <location>
        <begin position="629"/>
        <end position="701"/>
    </location>
</feature>
<evidence type="ECO:0000256" key="5">
    <source>
        <dbReference type="ARBA" id="ARBA00022777"/>
    </source>
</evidence>
<feature type="non-terminal residue" evidence="9">
    <location>
        <position position="892"/>
    </location>
</feature>
<evidence type="ECO:0000256" key="3">
    <source>
        <dbReference type="ARBA" id="ARBA00022553"/>
    </source>
</evidence>
<dbReference type="InterPro" id="IPR005467">
    <property type="entry name" value="His_kinase_dom"/>
</dbReference>
<dbReference type="Pfam" id="PF00512">
    <property type="entry name" value="HisKA"/>
    <property type="match status" value="1"/>
</dbReference>
<dbReference type="InterPro" id="IPR035965">
    <property type="entry name" value="PAS-like_dom_sf"/>
</dbReference>
<keyword evidence="4" id="KW-0808">Transferase</keyword>
<evidence type="ECO:0000259" key="6">
    <source>
        <dbReference type="PROSITE" id="PS50109"/>
    </source>
</evidence>
<dbReference type="EMBL" id="LAZR01013809">
    <property type="protein sequence ID" value="KKM20235.1"/>
    <property type="molecule type" value="Genomic_DNA"/>
</dbReference>
<dbReference type="Gene3D" id="1.10.287.130">
    <property type="match status" value="1"/>
</dbReference>
<dbReference type="Gene3D" id="3.30.450.20">
    <property type="entry name" value="PAS domain"/>
    <property type="match status" value="6"/>
</dbReference>
<dbReference type="PROSITE" id="PS50112">
    <property type="entry name" value="PAS"/>
    <property type="match status" value="3"/>
</dbReference>
<evidence type="ECO:0000256" key="4">
    <source>
        <dbReference type="ARBA" id="ARBA00022679"/>
    </source>
</evidence>
<feature type="domain" description="PAC" evidence="8">
    <location>
        <begin position="705"/>
        <end position="757"/>
    </location>
</feature>
<dbReference type="EC" id="2.7.13.3" evidence="2"/>
<dbReference type="SUPFAM" id="SSF47384">
    <property type="entry name" value="Homodimeric domain of signal transducing histidine kinase"/>
    <property type="match status" value="1"/>
</dbReference>
<evidence type="ECO:0000256" key="2">
    <source>
        <dbReference type="ARBA" id="ARBA00012438"/>
    </source>
</evidence>
<feature type="domain" description="PAC" evidence="8">
    <location>
        <begin position="90"/>
        <end position="141"/>
    </location>
</feature>
<dbReference type="Pfam" id="PF13426">
    <property type="entry name" value="PAS_9"/>
    <property type="match status" value="1"/>
</dbReference>
<dbReference type="InterPro" id="IPR001610">
    <property type="entry name" value="PAC"/>
</dbReference>
<dbReference type="AlphaFoldDB" id="A0A0F9KXU1"/>
<dbReference type="SUPFAM" id="SSF55874">
    <property type="entry name" value="ATPase domain of HSP90 chaperone/DNA topoisomerase II/histidine kinase"/>
    <property type="match status" value="1"/>
</dbReference>
<dbReference type="NCBIfam" id="TIGR00229">
    <property type="entry name" value="sensory_box"/>
    <property type="match status" value="5"/>
</dbReference>